<evidence type="ECO:0000313" key="2">
    <source>
        <dbReference type="EMBL" id="MDN0073380.1"/>
    </source>
</evidence>
<comment type="caution">
    <text evidence="2">The sequence shown here is derived from an EMBL/GenBank/DDBJ whole genome shotgun (WGS) entry which is preliminary data.</text>
</comment>
<keyword evidence="1" id="KW-0472">Membrane</keyword>
<gene>
    <name evidence="2" type="ORF">QU481_00510</name>
</gene>
<evidence type="ECO:0000313" key="3">
    <source>
        <dbReference type="Proteomes" id="UP001168540"/>
    </source>
</evidence>
<feature type="transmembrane region" description="Helical" evidence="1">
    <location>
        <begin position="53"/>
        <end position="75"/>
    </location>
</feature>
<sequence length="206" mass="22191">MTQIKMTLKGYLVTGLLLWLPVAVTFWVLNLIVGTLDQTLNLVPRSLRPEALFGFNIPGLGVLLAVLILLGTGMLTANVLGQRLIDLWDGLLSRIPVVKTIYSSVKQVSDTLLSDNGQAFKTPILVQFPHQGMWTVAFQTGPLPHAVNSELGDGYIGVYVPTIPNPTSGYFVMVAKADTKPLNMSVDEALKYAISMGMVAPAPKAG</sequence>
<dbReference type="InterPro" id="IPR007462">
    <property type="entry name" value="COV1-like"/>
</dbReference>
<dbReference type="PANTHER" id="PTHR31876:SF26">
    <property type="entry name" value="PROTEIN LIKE COV 2"/>
    <property type="match status" value="1"/>
</dbReference>
<proteinExistence type="predicted"/>
<protein>
    <submittedName>
        <fullName evidence="2">DUF502 domain-containing protein</fullName>
    </submittedName>
</protein>
<dbReference type="Pfam" id="PF04367">
    <property type="entry name" value="DUF502"/>
    <property type="match status" value="1"/>
</dbReference>
<dbReference type="RefSeq" id="WP_289827900.1">
    <property type="nucleotide sequence ID" value="NZ_JAUEDK010000001.1"/>
</dbReference>
<keyword evidence="1" id="KW-1133">Transmembrane helix</keyword>
<evidence type="ECO:0000256" key="1">
    <source>
        <dbReference type="SAM" id="Phobius"/>
    </source>
</evidence>
<accession>A0ABT7XHY2</accession>
<keyword evidence="3" id="KW-1185">Reference proteome</keyword>
<name>A0ABT7XHY2_9NEIS</name>
<feature type="transmembrane region" description="Helical" evidence="1">
    <location>
        <begin position="12"/>
        <end position="33"/>
    </location>
</feature>
<organism evidence="2 3">
    <name type="scientific">Crenobacter oryzisoli</name>
    <dbReference type="NCBI Taxonomy" id="3056844"/>
    <lineage>
        <taxon>Bacteria</taxon>
        <taxon>Pseudomonadati</taxon>
        <taxon>Pseudomonadota</taxon>
        <taxon>Betaproteobacteria</taxon>
        <taxon>Neisseriales</taxon>
        <taxon>Neisseriaceae</taxon>
        <taxon>Crenobacter</taxon>
    </lineage>
</organism>
<reference evidence="2" key="1">
    <citation type="submission" date="2023-06" db="EMBL/GenBank/DDBJ databases">
        <authorList>
            <person name="Zhang S."/>
        </authorList>
    </citation>
    <scope>NUCLEOTIDE SEQUENCE</scope>
    <source>
        <strain evidence="2">SG2303</strain>
    </source>
</reference>
<dbReference type="EMBL" id="JAUEDK010000001">
    <property type="protein sequence ID" value="MDN0073380.1"/>
    <property type="molecule type" value="Genomic_DNA"/>
</dbReference>
<dbReference type="PANTHER" id="PTHR31876">
    <property type="entry name" value="COV-LIKE PROTEIN 1"/>
    <property type="match status" value="1"/>
</dbReference>
<keyword evidence="1" id="KW-0812">Transmembrane</keyword>
<dbReference type="Proteomes" id="UP001168540">
    <property type="component" value="Unassembled WGS sequence"/>
</dbReference>